<gene>
    <name evidence="3" type="primary">VPS53_1</name>
    <name evidence="3" type="ORF">IWQ62_003527</name>
</gene>
<dbReference type="PANTHER" id="PTHR12820:SF0">
    <property type="entry name" value="VACUOLAR PROTEIN SORTING-ASSOCIATED PROTEIN 53 HOMOLOG"/>
    <property type="match status" value="1"/>
</dbReference>
<accession>A0A9W8E1K1</accession>
<dbReference type="InterPro" id="IPR031745">
    <property type="entry name" value="Vps53_C"/>
</dbReference>
<feature type="compositionally biased region" description="Low complexity" evidence="1">
    <location>
        <begin position="184"/>
        <end position="202"/>
    </location>
</feature>
<evidence type="ECO:0000313" key="3">
    <source>
        <dbReference type="EMBL" id="KAJ1962448.1"/>
    </source>
</evidence>
<feature type="compositionally biased region" description="Low complexity" evidence="1">
    <location>
        <begin position="141"/>
        <end position="156"/>
    </location>
</feature>
<reference evidence="3" key="1">
    <citation type="submission" date="2022-07" db="EMBL/GenBank/DDBJ databases">
        <title>Phylogenomic reconstructions and comparative analyses of Kickxellomycotina fungi.</title>
        <authorList>
            <person name="Reynolds N.K."/>
            <person name="Stajich J.E."/>
            <person name="Barry K."/>
            <person name="Grigoriev I.V."/>
            <person name="Crous P."/>
            <person name="Smith M.E."/>
        </authorList>
    </citation>
    <scope>NUCLEOTIDE SEQUENCE</scope>
    <source>
        <strain evidence="3">RSA 1196</strain>
    </source>
</reference>
<dbReference type="GO" id="GO:0000938">
    <property type="term" value="C:GARP complex"/>
    <property type="evidence" value="ECO:0007669"/>
    <property type="project" value="InterPro"/>
</dbReference>
<evidence type="ECO:0000259" key="2">
    <source>
        <dbReference type="Pfam" id="PF16854"/>
    </source>
</evidence>
<dbReference type="OrthoDB" id="2436758at2759"/>
<dbReference type="Pfam" id="PF16854">
    <property type="entry name" value="VPS53_C"/>
    <property type="match status" value="1"/>
</dbReference>
<dbReference type="EMBL" id="JANBPY010000963">
    <property type="protein sequence ID" value="KAJ1962448.1"/>
    <property type="molecule type" value="Genomic_DNA"/>
</dbReference>
<feature type="region of interest" description="Disordered" evidence="1">
    <location>
        <begin position="108"/>
        <end position="202"/>
    </location>
</feature>
<organism evidence="3 4">
    <name type="scientific">Dispira parvispora</name>
    <dbReference type="NCBI Taxonomy" id="1520584"/>
    <lineage>
        <taxon>Eukaryota</taxon>
        <taxon>Fungi</taxon>
        <taxon>Fungi incertae sedis</taxon>
        <taxon>Zoopagomycota</taxon>
        <taxon>Kickxellomycotina</taxon>
        <taxon>Dimargaritomycetes</taxon>
        <taxon>Dimargaritales</taxon>
        <taxon>Dimargaritaceae</taxon>
        <taxon>Dispira</taxon>
    </lineage>
</organism>
<name>A0A9W8E1K1_9FUNG</name>
<dbReference type="InterPro" id="IPR039766">
    <property type="entry name" value="Vps53"/>
</dbReference>
<dbReference type="AlphaFoldDB" id="A0A9W8E1K1"/>
<feature type="domain" description="Vps53 C-terminal" evidence="2">
    <location>
        <begin position="11"/>
        <end position="69"/>
    </location>
</feature>
<dbReference type="GO" id="GO:0042147">
    <property type="term" value="P:retrograde transport, endosome to Golgi"/>
    <property type="evidence" value="ECO:0007669"/>
    <property type="project" value="InterPro"/>
</dbReference>
<sequence length="225" mass="23821">MPGIGMDNPPAPPTRFVKLVNKGVSRVEAVLKTILAPQEPVASIVENFLLLFPEATLGSFYVVLDLKGLKKSEQAPLVEIFKQRASSAACQNTHRALSLTSSTTAALLRGTPADTPTGSAANATLPRNTTPHSEGLPPLSPSDSLPPSLTPASPRPTHLTEHSRWTRPFSPEATYRPALQGTAPSANSLTSPSLPSSSSNRLNHNLRRLMSGMSIRKGGGEGKSF</sequence>
<dbReference type="PANTHER" id="PTHR12820">
    <property type="entry name" value="VACUOLAR SORTING PROTEIN 53"/>
    <property type="match status" value="1"/>
</dbReference>
<dbReference type="GO" id="GO:0005829">
    <property type="term" value="C:cytosol"/>
    <property type="evidence" value="ECO:0007669"/>
    <property type="project" value="GOC"/>
</dbReference>
<comment type="caution">
    <text evidence="3">The sequence shown here is derived from an EMBL/GenBank/DDBJ whole genome shotgun (WGS) entry which is preliminary data.</text>
</comment>
<keyword evidence="4" id="KW-1185">Reference proteome</keyword>
<evidence type="ECO:0000313" key="4">
    <source>
        <dbReference type="Proteomes" id="UP001150925"/>
    </source>
</evidence>
<dbReference type="Proteomes" id="UP001150925">
    <property type="component" value="Unassembled WGS sequence"/>
</dbReference>
<protein>
    <submittedName>
        <fullName evidence="3">Vacuolar protein sorting-associated protein 53</fullName>
    </submittedName>
</protein>
<evidence type="ECO:0000256" key="1">
    <source>
        <dbReference type="SAM" id="MobiDB-lite"/>
    </source>
</evidence>
<proteinExistence type="predicted"/>
<feature type="compositionally biased region" description="Polar residues" evidence="1">
    <location>
        <begin position="114"/>
        <end position="132"/>
    </location>
</feature>